<dbReference type="Proteomes" id="UP001224775">
    <property type="component" value="Unassembled WGS sequence"/>
</dbReference>
<comment type="caution">
    <text evidence="2">The sequence shown here is derived from an EMBL/GenBank/DDBJ whole genome shotgun (WGS) entry which is preliminary data.</text>
</comment>
<feature type="region of interest" description="Disordered" evidence="1">
    <location>
        <begin position="141"/>
        <end position="172"/>
    </location>
</feature>
<protein>
    <submittedName>
        <fullName evidence="2">Uncharacterized protein</fullName>
    </submittedName>
</protein>
<evidence type="ECO:0000256" key="1">
    <source>
        <dbReference type="SAM" id="MobiDB-lite"/>
    </source>
</evidence>
<dbReference type="AlphaFoldDB" id="A0AAD8Y1T8"/>
<dbReference type="EMBL" id="JATAAI010000026">
    <property type="protein sequence ID" value="KAK1737270.1"/>
    <property type="molecule type" value="Genomic_DNA"/>
</dbReference>
<organism evidence="2 3">
    <name type="scientific">Skeletonema marinoi</name>
    <dbReference type="NCBI Taxonomy" id="267567"/>
    <lineage>
        <taxon>Eukaryota</taxon>
        <taxon>Sar</taxon>
        <taxon>Stramenopiles</taxon>
        <taxon>Ochrophyta</taxon>
        <taxon>Bacillariophyta</taxon>
        <taxon>Coscinodiscophyceae</taxon>
        <taxon>Thalassiosirophycidae</taxon>
        <taxon>Thalassiosirales</taxon>
        <taxon>Skeletonemataceae</taxon>
        <taxon>Skeletonema</taxon>
        <taxon>Skeletonema marinoi-dohrnii complex</taxon>
    </lineage>
</organism>
<keyword evidence="3" id="KW-1185">Reference proteome</keyword>
<sequence>MKFSRQALNFLFYLRCFRKKEHHDNITDPLLLNDTQSVVALRGGGCSDSSDEDDDSFAASDSSTAAELTAEREEDDNYNKHLQRAIAASVKDVLPTDVPTDVPTDDYDFNFDPVDLQYAIAASDSAAPADLQRAIAASVKDVPTDAKKASSDPPLSPLHYDEEESNPAPPRLTLADAMFHGSQSDYNNGSTSHLTSVAAMNPQYGSDDENNDPASVQGSRFDINANVTKPQQSRVRELSTREGSGGGKKQKPGTPFRSLFFRNGETDSPFGFLLDNNDTRPTTPLDGIKSSVRDIGSAIGSAIGCVANALRPRSRGSEPVPKKDVAAALDDTVHFREVEGDDNKGINLEARERFRHHQLNQFREFCEEFDRELPKIENPTIKKLFVAVKEFLDEMVKRGYTDLEGNPLVYNVLSLPLGLSEEAKVIAVLYNYMTLEEGLPIIGSCKENGYMAERTDKTVRCNTIEIARRALGDEYFFSFVVGDVHPVAYPHDSTLAKFVGKKVADAIMEEWKKVLSILFNDGDVKIGLGSGTAHIAFEKLFEGNQLISKNKMKVKNKIKKMKANGKFVSAGKDGAKYEETTHPCCYYKKKYFSNMTVKLEKGTWFYTRLRRARDPSAPEVTFFRDYFDKNSSIFELCHRAYIEGCSKGGKKKWKMVKAALDRKVHNKPAHVGDKELIEGWENFEDSRSRGGTNNWKLTEAALTRRANKEPLLVGDKERIEGWEAFEDSRSRGGTNNWKLTEAALTRRANKEPLLDGDNERIEAWEAFEDSRSRNWNLTEAALTRRANKEPLLVGDKERIEAWENFEDSRSRGGTNNWKLTEAALTRRANNQPPLVGDKERIEGWEAFEDSRSRNWNLTEAALDRKKNNQPPLDGDKERIEYWEAFQAGRNIHLKKLQKAAQRRREGHAPLPGDKKILENIDKAAAVGAQKSKDAKDERYGRTSDTMFLCLFCMKKNEVAYAMLPKGENFTKGLLKDLPKVNHNKGKARCKNCKKHHSSWAVINKGEEMVVKAGEFPERIKTTMIMFVLMTTPSKFAFDSLEWLFTLTDVIVETSLGLAEKSKEGNWELENYCISRKDGEESNANDTDTVIREGTRALGTALTSRTDLLDRCTADAPWMLAGNSLYIAWAAANGALLLARSSSTSIDQFGRRVAHPFVTSGGKI</sequence>
<dbReference type="Pfam" id="PF02809">
    <property type="entry name" value="UIM"/>
    <property type="match status" value="3"/>
</dbReference>
<gene>
    <name evidence="2" type="ORF">QTG54_012137</name>
</gene>
<name>A0AAD8Y1T8_9STRA</name>
<feature type="region of interest" description="Disordered" evidence="1">
    <location>
        <begin position="228"/>
        <end position="256"/>
    </location>
</feature>
<reference evidence="2" key="1">
    <citation type="submission" date="2023-06" db="EMBL/GenBank/DDBJ databases">
        <title>Survivors Of The Sea: Transcriptome response of Skeletonema marinoi to long-term dormancy.</title>
        <authorList>
            <person name="Pinder M.I.M."/>
            <person name="Kourtchenko O."/>
            <person name="Robertson E.K."/>
            <person name="Larsson T."/>
            <person name="Maumus F."/>
            <person name="Osuna-Cruz C.M."/>
            <person name="Vancaester E."/>
            <person name="Stenow R."/>
            <person name="Vandepoele K."/>
            <person name="Ploug H."/>
            <person name="Bruchert V."/>
            <person name="Godhe A."/>
            <person name="Topel M."/>
        </authorList>
    </citation>
    <scope>NUCLEOTIDE SEQUENCE</scope>
    <source>
        <strain evidence="2">R05AC</strain>
    </source>
</reference>
<accession>A0AAD8Y1T8</accession>
<dbReference type="InterPro" id="IPR003903">
    <property type="entry name" value="UIM_dom"/>
</dbReference>
<proteinExistence type="predicted"/>
<evidence type="ECO:0000313" key="3">
    <source>
        <dbReference type="Proteomes" id="UP001224775"/>
    </source>
</evidence>
<evidence type="ECO:0000313" key="2">
    <source>
        <dbReference type="EMBL" id="KAK1737270.1"/>
    </source>
</evidence>